<dbReference type="AlphaFoldDB" id="A0A2R4TDJ8"/>
<dbReference type="EMBL" id="CP026304">
    <property type="protein sequence ID" value="AVZ77161.1"/>
    <property type="molecule type" value="Genomic_DNA"/>
</dbReference>
<name>A0A2R4TDJ8_9ACTN</name>
<accession>A0A2R4TDJ8</accession>
<gene>
    <name evidence="1" type="ORF">SLUN_01925</name>
</gene>
<dbReference type="OrthoDB" id="3522542at2"/>
<evidence type="ECO:0000313" key="2">
    <source>
        <dbReference type="Proteomes" id="UP000244201"/>
    </source>
</evidence>
<protein>
    <submittedName>
        <fullName evidence="1">Uncharacterized protein</fullName>
    </submittedName>
</protein>
<dbReference type="Proteomes" id="UP000244201">
    <property type="component" value="Chromosome"/>
</dbReference>
<sequence>MIGIRDNLIDRIAEVQREGRLGEVEGLEISLAGAEDKVAQLDAALKPTVTHLGLPTLVQIAGRSNGPDVPS</sequence>
<evidence type="ECO:0000313" key="1">
    <source>
        <dbReference type="EMBL" id="AVZ77161.1"/>
    </source>
</evidence>
<keyword evidence="2" id="KW-1185">Reference proteome</keyword>
<dbReference type="KEGG" id="slk:SLUN_01925"/>
<reference evidence="1 2" key="1">
    <citation type="submission" date="2018-01" db="EMBL/GenBank/DDBJ databases">
        <title>Complete genome sequence of Streptomyces lunaelactis MM109T, a Ferroverdin A producer isolated from cave moonmilk deposits.</title>
        <authorList>
            <person name="Naome A."/>
            <person name="Martinet L."/>
            <person name="Maciejewska M."/>
            <person name="Anderssen S."/>
            <person name="Adam D."/>
            <person name="Tenconi E."/>
            <person name="Deflandre B."/>
            <person name="Arguelles-Arias A."/>
            <person name="Calusinska M."/>
            <person name="Copieters W."/>
            <person name="Karim L."/>
            <person name="Hanikenne M."/>
            <person name="Baurain D."/>
            <person name="van Wezel G."/>
            <person name="Smargiasso N."/>
            <person name="de Pauw E."/>
            <person name="Delfosse P."/>
            <person name="Rigali S."/>
        </authorList>
    </citation>
    <scope>NUCLEOTIDE SEQUENCE [LARGE SCALE GENOMIC DNA]</scope>
    <source>
        <strain evidence="1 2">MM109</strain>
    </source>
</reference>
<proteinExistence type="predicted"/>
<organism evidence="1 2">
    <name type="scientific">Streptomyces lunaelactis</name>
    <dbReference type="NCBI Taxonomy" id="1535768"/>
    <lineage>
        <taxon>Bacteria</taxon>
        <taxon>Bacillati</taxon>
        <taxon>Actinomycetota</taxon>
        <taxon>Actinomycetes</taxon>
        <taxon>Kitasatosporales</taxon>
        <taxon>Streptomycetaceae</taxon>
        <taxon>Streptomyces</taxon>
    </lineage>
</organism>